<dbReference type="InterPro" id="IPR027417">
    <property type="entry name" value="P-loop_NTPase"/>
</dbReference>
<feature type="domain" description="AAA+ ATPase" evidence="17">
    <location>
        <begin position="446"/>
        <end position="693"/>
    </location>
</feature>
<dbReference type="SMART" id="SM00382">
    <property type="entry name" value="AAA"/>
    <property type="match status" value="2"/>
</dbReference>
<evidence type="ECO:0000256" key="13">
    <source>
        <dbReference type="ARBA" id="ARBA00023204"/>
    </source>
</evidence>
<evidence type="ECO:0000313" key="18">
    <source>
        <dbReference type="EMBL" id="MDH2172970.1"/>
    </source>
</evidence>
<evidence type="ECO:0000256" key="14">
    <source>
        <dbReference type="ARBA" id="ARBA00038000"/>
    </source>
</evidence>
<keyword evidence="2" id="KW-0963">Cytoplasm</keyword>
<dbReference type="SUPFAM" id="SSF52540">
    <property type="entry name" value="P-loop containing nucleoside triphosphate hydrolases"/>
    <property type="match status" value="2"/>
</dbReference>
<keyword evidence="7" id="KW-0228">DNA excision</keyword>
<dbReference type="Proteomes" id="UP001162261">
    <property type="component" value="Unassembled WGS sequence"/>
</dbReference>
<evidence type="ECO:0000256" key="3">
    <source>
        <dbReference type="ARBA" id="ARBA00022723"/>
    </source>
</evidence>
<dbReference type="Gene3D" id="3.40.50.300">
    <property type="entry name" value="P-loop containing nucleotide triphosphate hydrolases"/>
    <property type="match status" value="3"/>
</dbReference>
<dbReference type="GO" id="GO:0004518">
    <property type="term" value="F:nuclease activity"/>
    <property type="evidence" value="ECO:0007669"/>
    <property type="project" value="UniProtKB-KW"/>
</dbReference>
<dbReference type="InterPro" id="IPR003439">
    <property type="entry name" value="ABC_transporter-like_ATP-bd"/>
</dbReference>
<evidence type="ECO:0000256" key="7">
    <source>
        <dbReference type="ARBA" id="ARBA00022769"/>
    </source>
</evidence>
<evidence type="ECO:0000256" key="11">
    <source>
        <dbReference type="ARBA" id="ARBA00022881"/>
    </source>
</evidence>
<accession>A0AA42XES7</accession>
<dbReference type="GO" id="GO:0006281">
    <property type="term" value="P:DNA repair"/>
    <property type="evidence" value="ECO:0007669"/>
    <property type="project" value="UniProtKB-KW"/>
</dbReference>
<keyword evidence="12" id="KW-0238">DNA-binding</keyword>
<dbReference type="Gene3D" id="1.10.8.280">
    <property type="entry name" value="ABC transporter ATPase domain-like"/>
    <property type="match status" value="1"/>
</dbReference>
<comment type="caution">
    <text evidence="18">The sequence shown here is derived from an EMBL/GenBank/DDBJ whole genome shotgun (WGS) entry which is preliminary data.</text>
</comment>
<reference evidence="18" key="1">
    <citation type="submission" date="2022-09" db="EMBL/GenBank/DDBJ databases">
        <title>Intensive care unit water sources are persistently colonized with multi-drug resistant bacteria and are the site of extensive horizontal gene transfer of antibiotic resistance genes.</title>
        <authorList>
            <person name="Diorio-Toth L."/>
        </authorList>
    </citation>
    <scope>NUCLEOTIDE SEQUENCE</scope>
    <source>
        <strain evidence="18">GD03649</strain>
    </source>
</reference>
<dbReference type="PANTHER" id="PTHR43152">
    <property type="entry name" value="UVRABC SYSTEM PROTEIN A"/>
    <property type="match status" value="1"/>
</dbReference>
<evidence type="ECO:0000256" key="12">
    <source>
        <dbReference type="ARBA" id="ARBA00023125"/>
    </source>
</evidence>
<dbReference type="Gene3D" id="1.20.1580.10">
    <property type="entry name" value="ABC transporter ATPase like domain"/>
    <property type="match status" value="2"/>
</dbReference>
<name>A0AA42XES7_ACIJO</name>
<dbReference type="GO" id="GO:0005737">
    <property type="term" value="C:cytoplasm"/>
    <property type="evidence" value="ECO:0007669"/>
    <property type="project" value="UniProtKB-SubCell"/>
</dbReference>
<evidence type="ECO:0000313" key="19">
    <source>
        <dbReference type="Proteomes" id="UP001162261"/>
    </source>
</evidence>
<dbReference type="RefSeq" id="WP_279693655.1">
    <property type="nucleotide sequence ID" value="NZ_JAOCCI010000081.1"/>
</dbReference>
<dbReference type="EMBL" id="JAOCLH010000020">
    <property type="protein sequence ID" value="MDH2172970.1"/>
    <property type="molecule type" value="Genomic_DNA"/>
</dbReference>
<dbReference type="PANTHER" id="PTHR43152:SF3">
    <property type="entry name" value="UVRABC SYSTEM PROTEIN A"/>
    <property type="match status" value="1"/>
</dbReference>
<feature type="domain" description="AAA+ ATPase" evidence="17">
    <location>
        <begin position="23"/>
        <end position="398"/>
    </location>
</feature>
<dbReference type="PROSITE" id="PS00211">
    <property type="entry name" value="ABC_TRANSPORTER_1"/>
    <property type="match status" value="2"/>
</dbReference>
<dbReference type="AlphaFoldDB" id="A0AA42XES7"/>
<evidence type="ECO:0000256" key="5">
    <source>
        <dbReference type="ARBA" id="ARBA00022741"/>
    </source>
</evidence>
<evidence type="ECO:0000256" key="2">
    <source>
        <dbReference type="ARBA" id="ARBA00022490"/>
    </source>
</evidence>
<keyword evidence="4" id="KW-0677">Repeat</keyword>
<keyword evidence="13" id="KW-0234">DNA repair</keyword>
<keyword evidence="3" id="KW-0479">Metal-binding</keyword>
<comment type="similarity">
    <text evidence="14">Belongs to the ABC transporter superfamily. UvrA family.</text>
</comment>
<dbReference type="Pfam" id="PF00005">
    <property type="entry name" value="ABC_tran"/>
    <property type="match status" value="1"/>
</dbReference>
<keyword evidence="10 18" id="KW-0067">ATP-binding</keyword>
<keyword evidence="5" id="KW-0547">Nucleotide-binding</keyword>
<dbReference type="InterPro" id="IPR041552">
    <property type="entry name" value="UvrA_DNA-bd"/>
</dbReference>
<proteinExistence type="inferred from homology"/>
<evidence type="ECO:0000256" key="1">
    <source>
        <dbReference type="ARBA" id="ARBA00004496"/>
    </source>
</evidence>
<evidence type="ECO:0000256" key="10">
    <source>
        <dbReference type="ARBA" id="ARBA00022840"/>
    </source>
</evidence>
<dbReference type="GO" id="GO:0008270">
    <property type="term" value="F:zinc ion binding"/>
    <property type="evidence" value="ECO:0007669"/>
    <property type="project" value="UniProtKB-KW"/>
</dbReference>
<keyword evidence="6" id="KW-0227">DNA damage</keyword>
<gene>
    <name evidence="18" type="ORF">N5J46_11150</name>
</gene>
<evidence type="ECO:0000256" key="16">
    <source>
        <dbReference type="ARBA" id="ARBA00042156"/>
    </source>
</evidence>
<evidence type="ECO:0000256" key="9">
    <source>
        <dbReference type="ARBA" id="ARBA00022833"/>
    </source>
</evidence>
<organism evidence="18 19">
    <name type="scientific">Acinetobacter johnsonii</name>
    <dbReference type="NCBI Taxonomy" id="40214"/>
    <lineage>
        <taxon>Bacteria</taxon>
        <taxon>Pseudomonadati</taxon>
        <taxon>Pseudomonadota</taxon>
        <taxon>Gammaproteobacteria</taxon>
        <taxon>Moraxellales</taxon>
        <taxon>Moraxellaceae</taxon>
        <taxon>Acinetobacter</taxon>
    </lineage>
</organism>
<sequence>MNYIEIQGITTHNLKNIDINIEKNKITAIYGRSGAGKSSLAFSTLYSLCKDEFDSLENGFTEQGDYILESYSGIIPSISINQNNFNVNPKSTIYSYLRFPNLLSNNDKNLIPEYHYLKINSPYNICKQCNGLGYEIEIEKNKLIDDELTIPEKPFLCWKTGSLSNYYNSLLLNFCKEKGIPLDVPFKFLTENHKNLLLYGKSDYKVKFSFKHNGKTKQKLAYYIGAFEHSNSLISEIKNSSLPTKYKKCNNCNGSKIDLNLYKDIKIFGLNFSIFLTTPISEIINFISQNKIKVNDNFIRTLKSINNMGLGYLSLNRSIPSLSGGELQKINFSRLLNSDISGILIIIDEISSQLGNLDFPLVLKKIRKLSKNNTVVLVEHEQYFIDAADHKIHIGKNAGKNGGYICEDEIIKPFLLKKEKNTIQDFFQFNNLNKNTIKDQNVHIPKNCLTCFVGVSGSGKSSLAKAINDLGGSYYISQKVSNYSTRSILCSTIKLNTLIAEYFSKKSNLITDKFLPHKLGGCPNCQGTGTIKYERGFEKDIYLTCPVCDGKLFNFSDQDIINTIIDDKNIIDVYQTEIKDLIDYFDDKKIINILNVMDRLCLGHLHLSRKTQTLSGGELRRIKLCEYLSRQRKSDKILIIDEPTAGLDPETSSSIASFLYEKSSKFEAIIIIEHKEEVIQYCDYKVTIGPGSGSLGGKVLEQTSFSEPPSN</sequence>
<keyword evidence="8" id="KW-0863">Zinc-finger</keyword>
<evidence type="ECO:0000259" key="17">
    <source>
        <dbReference type="SMART" id="SM00382"/>
    </source>
</evidence>
<dbReference type="GO" id="GO:0016887">
    <property type="term" value="F:ATP hydrolysis activity"/>
    <property type="evidence" value="ECO:0007669"/>
    <property type="project" value="InterPro"/>
</dbReference>
<dbReference type="InterPro" id="IPR017871">
    <property type="entry name" value="ABC_transporter-like_CS"/>
</dbReference>
<dbReference type="GO" id="GO:0003677">
    <property type="term" value="F:DNA binding"/>
    <property type="evidence" value="ECO:0007669"/>
    <property type="project" value="UniProtKB-KW"/>
</dbReference>
<evidence type="ECO:0000256" key="8">
    <source>
        <dbReference type="ARBA" id="ARBA00022771"/>
    </source>
</evidence>
<comment type="subcellular location">
    <subcellularLocation>
        <location evidence="1">Cytoplasm</location>
    </subcellularLocation>
</comment>
<protein>
    <recommendedName>
        <fullName evidence="15">UvrABC system protein A</fullName>
    </recommendedName>
    <alternativeName>
        <fullName evidence="16">Excinuclease ABC subunit A</fullName>
    </alternativeName>
</protein>
<evidence type="ECO:0000256" key="6">
    <source>
        <dbReference type="ARBA" id="ARBA00022763"/>
    </source>
</evidence>
<keyword evidence="11" id="KW-0267">Excision nuclease</keyword>
<evidence type="ECO:0000256" key="15">
    <source>
        <dbReference type="ARBA" id="ARBA00039316"/>
    </source>
</evidence>
<dbReference type="GO" id="GO:0005524">
    <property type="term" value="F:ATP binding"/>
    <property type="evidence" value="ECO:0007669"/>
    <property type="project" value="UniProtKB-KW"/>
</dbReference>
<evidence type="ECO:0000256" key="4">
    <source>
        <dbReference type="ARBA" id="ARBA00022737"/>
    </source>
</evidence>
<dbReference type="InterPro" id="IPR003593">
    <property type="entry name" value="AAA+_ATPase"/>
</dbReference>
<dbReference type="Pfam" id="PF17755">
    <property type="entry name" value="UvrA_DNA-bind"/>
    <property type="match status" value="1"/>
</dbReference>
<keyword evidence="9" id="KW-0862">Zinc</keyword>